<sequence length="529" mass="57098">AVEGPQQPGDAVARDLQQLHKRPHATPGRALPGAHSQLLGQPQVDGQQGAQGDAQERRVQVHAVLLGERGRGRLRGARPGQGEGAAAVHRALGRAEPGAGGVQARRAAAEQGLELEPAAAAAAAVGRAAGAAAAARGGGGQRACVHVPAGARHRGGGPGPQDPTGLASGSRPCSLFRFRIAIPAGAGRRAGERTIVTPGGDVGGDWRFHLGKGGTGQGRWRCGRWLGGEFHRVRASLGNAAPLQTRNKPSPVLSLVFKISCPGVFLPDKQDVYLGVYLLNQYLETDCFPSVFPIMIQQSMRFEKVFENAIDPGAVAEILESFLTRFELIQLVSPAWEELACYEENTRDFLFPEPKLTPSLPGMYRQVLMKTFAGFPGIAPKIEFSTRTAIRERVFLQRNRFLEERDKSRRPLSTSDGPRSPLNNVRMRPKDSKVESTQSWAPSPRCFVQDQPTPPSLGNNFRISGESKPPFVVRHVDSAKPFGDNISELQPRKSRTKPKFSNLPFPGRRDSTFILSPLGGRSTRGCAVF</sequence>
<feature type="compositionally biased region" description="Low complexity" evidence="3">
    <location>
        <begin position="40"/>
        <end position="53"/>
    </location>
</feature>
<organism evidence="5 6">
    <name type="scientific">Felis catus</name>
    <name type="common">Cat</name>
    <name type="synonym">Felis silvestris catus</name>
    <dbReference type="NCBI Taxonomy" id="9685"/>
    <lineage>
        <taxon>Eukaryota</taxon>
        <taxon>Metazoa</taxon>
        <taxon>Chordata</taxon>
        <taxon>Craniata</taxon>
        <taxon>Vertebrata</taxon>
        <taxon>Euteleostomi</taxon>
        <taxon>Mammalia</taxon>
        <taxon>Eutheria</taxon>
        <taxon>Laurasiatheria</taxon>
        <taxon>Carnivora</taxon>
        <taxon>Feliformia</taxon>
        <taxon>Felidae</taxon>
        <taxon>Felinae</taxon>
        <taxon>Felis</taxon>
    </lineage>
</organism>
<feature type="compositionally biased region" description="Polar residues" evidence="3">
    <location>
        <begin position="411"/>
        <end position="423"/>
    </location>
</feature>
<dbReference type="PANTHER" id="PTHR16435:SF5">
    <property type="entry name" value="SPERMATOGENESIS ASSOCIATED 6-LIKE PROTEIN"/>
    <property type="match status" value="1"/>
</dbReference>
<comment type="similarity">
    <text evidence="1">Belongs to the SPATA6 family.</text>
</comment>
<name>A0ABI7X4B4_FELCA</name>
<feature type="region of interest" description="Disordered" evidence="3">
    <location>
        <begin position="482"/>
        <end position="505"/>
    </location>
</feature>
<dbReference type="Pfam" id="PF14909">
    <property type="entry name" value="SPATA6"/>
    <property type="match status" value="1"/>
</dbReference>
<dbReference type="PANTHER" id="PTHR16435">
    <property type="entry name" value="SPERMATOGENESIS-ASSOCIATED PROTEIN 6 SPATA6"/>
    <property type="match status" value="1"/>
</dbReference>
<dbReference type="Proteomes" id="UP000823872">
    <property type="component" value="Chromosome D4"/>
</dbReference>
<keyword evidence="2" id="KW-0597">Phosphoprotein</keyword>
<keyword evidence="6" id="KW-1185">Reference proteome</keyword>
<proteinExistence type="inferred from homology"/>
<reference evidence="5" key="3">
    <citation type="submission" date="2025-09" db="UniProtKB">
        <authorList>
            <consortium name="Ensembl"/>
        </authorList>
    </citation>
    <scope>IDENTIFICATION</scope>
    <source>
        <strain evidence="5">breed Abyssinian</strain>
    </source>
</reference>
<dbReference type="Ensembl" id="ENSFCTT00005026249.1">
    <property type="protein sequence ID" value="ENSFCTP00005017030.1"/>
    <property type="gene ID" value="ENSFCTG00005009381.1"/>
</dbReference>
<gene>
    <name evidence="5" type="primary">SPATA6L</name>
</gene>
<protein>
    <recommendedName>
        <fullName evidence="4">Spermatogenesis-associated protein 6 N-terminal domain-containing protein</fullName>
    </recommendedName>
</protein>
<evidence type="ECO:0000259" key="4">
    <source>
        <dbReference type="Pfam" id="PF14909"/>
    </source>
</evidence>
<evidence type="ECO:0000256" key="3">
    <source>
        <dbReference type="SAM" id="MobiDB-lite"/>
    </source>
</evidence>
<evidence type="ECO:0000313" key="5">
    <source>
        <dbReference type="Ensembl" id="ENSFCTP00005017030.1"/>
    </source>
</evidence>
<feature type="domain" description="Spermatogenesis-associated protein 6 N-terminal" evidence="4">
    <location>
        <begin position="258"/>
        <end position="390"/>
    </location>
</feature>
<dbReference type="InterPro" id="IPR042769">
    <property type="entry name" value="SPATA6_fam"/>
</dbReference>
<feature type="region of interest" description="Disordered" evidence="3">
    <location>
        <begin position="406"/>
        <end position="454"/>
    </location>
</feature>
<evidence type="ECO:0000313" key="6">
    <source>
        <dbReference type="Proteomes" id="UP000823872"/>
    </source>
</evidence>
<reference evidence="5 6" key="1">
    <citation type="submission" date="2021-02" db="EMBL/GenBank/DDBJ databases">
        <title>Safari Cat Assemblies.</title>
        <authorList>
            <person name="Bredemeyer K.R."/>
            <person name="Murphy W.J."/>
        </authorList>
    </citation>
    <scope>NUCLEOTIDE SEQUENCE [LARGE SCALE GENOMIC DNA]</scope>
</reference>
<dbReference type="GeneTree" id="ENSGT00530000063821"/>
<accession>A0ABI7X4B4</accession>
<dbReference type="InterPro" id="IPR032732">
    <property type="entry name" value="SPATA6_N"/>
</dbReference>
<evidence type="ECO:0000256" key="1">
    <source>
        <dbReference type="ARBA" id="ARBA00006215"/>
    </source>
</evidence>
<feature type="region of interest" description="Disordered" evidence="3">
    <location>
        <begin position="1"/>
        <end position="53"/>
    </location>
</feature>
<reference evidence="5" key="2">
    <citation type="submission" date="2025-08" db="UniProtKB">
        <authorList>
            <consortium name="Ensembl"/>
        </authorList>
    </citation>
    <scope>IDENTIFICATION</scope>
    <source>
        <strain evidence="5">breed Abyssinian</strain>
    </source>
</reference>
<evidence type="ECO:0000256" key="2">
    <source>
        <dbReference type="ARBA" id="ARBA00022553"/>
    </source>
</evidence>